<name>A0ABS0QUJ8_9BIFI</name>
<feature type="region of interest" description="Disordered" evidence="1">
    <location>
        <begin position="1"/>
        <end position="24"/>
    </location>
</feature>
<organism evidence="2 3">
    <name type="scientific">Bifidobacterium polysaccharolyticum</name>
    <dbReference type="NCBI Taxonomy" id="2750967"/>
    <lineage>
        <taxon>Bacteria</taxon>
        <taxon>Bacillati</taxon>
        <taxon>Actinomycetota</taxon>
        <taxon>Actinomycetes</taxon>
        <taxon>Bifidobacteriales</taxon>
        <taxon>Bifidobacteriaceae</taxon>
        <taxon>Bifidobacterium</taxon>
    </lineage>
</organism>
<accession>A0ABS0QUJ8</accession>
<evidence type="ECO:0000313" key="3">
    <source>
        <dbReference type="Proteomes" id="UP000766153"/>
    </source>
</evidence>
<proteinExistence type="predicted"/>
<comment type="caution">
    <text evidence="2">The sequence shown here is derived from an EMBL/GenBank/DDBJ whole genome shotgun (WGS) entry which is preliminary data.</text>
</comment>
<keyword evidence="3" id="KW-1185">Reference proteome</keyword>
<evidence type="ECO:0000313" key="2">
    <source>
        <dbReference type="EMBL" id="MBI0105568.1"/>
    </source>
</evidence>
<dbReference type="RefSeq" id="WP_198207749.1">
    <property type="nucleotide sequence ID" value="NZ_JACFRB010000001.1"/>
</dbReference>
<protein>
    <submittedName>
        <fullName evidence="2">Uncharacterized protein</fullName>
    </submittedName>
</protein>
<gene>
    <name evidence="2" type="ORF">H3T91_03540</name>
</gene>
<evidence type="ECO:0000256" key="1">
    <source>
        <dbReference type="SAM" id="MobiDB-lite"/>
    </source>
</evidence>
<dbReference type="Proteomes" id="UP000766153">
    <property type="component" value="Unassembled WGS sequence"/>
</dbReference>
<feature type="compositionally biased region" description="Basic and acidic residues" evidence="1">
    <location>
        <begin position="9"/>
        <end position="24"/>
    </location>
</feature>
<reference evidence="2 3" key="1">
    <citation type="submission" date="2020-07" db="EMBL/GenBank/DDBJ databases">
        <title>Isolated bacteria genomes of Apis mellifera.</title>
        <authorList>
            <person name="Wu J."/>
            <person name="Zheng H."/>
        </authorList>
    </citation>
    <scope>NUCLEOTIDE SEQUENCE [LARGE SCALE GENOMIC DNA]</scope>
    <source>
        <strain evidence="2 3">B14448H7</strain>
    </source>
</reference>
<sequence>MQIGNGDKVLADSDSKVPDGDKTRNDLTKALASAKNTLNDRKLLLKAFSDAKVKAVNDAVLAKAQVDAKVAREAA</sequence>
<dbReference type="EMBL" id="JACFRB010000001">
    <property type="protein sequence ID" value="MBI0105568.1"/>
    <property type="molecule type" value="Genomic_DNA"/>
</dbReference>